<organism evidence="2 3">
    <name type="scientific">Pleurodeles waltl</name>
    <name type="common">Iberian ribbed newt</name>
    <dbReference type="NCBI Taxonomy" id="8319"/>
    <lineage>
        <taxon>Eukaryota</taxon>
        <taxon>Metazoa</taxon>
        <taxon>Chordata</taxon>
        <taxon>Craniata</taxon>
        <taxon>Vertebrata</taxon>
        <taxon>Euteleostomi</taxon>
        <taxon>Amphibia</taxon>
        <taxon>Batrachia</taxon>
        <taxon>Caudata</taxon>
        <taxon>Salamandroidea</taxon>
        <taxon>Salamandridae</taxon>
        <taxon>Pleurodelinae</taxon>
        <taxon>Pleurodeles</taxon>
    </lineage>
</organism>
<gene>
    <name evidence="2" type="ORF">NDU88_007022</name>
</gene>
<protein>
    <submittedName>
        <fullName evidence="2">Uncharacterized protein</fullName>
    </submittedName>
</protein>
<feature type="region of interest" description="Disordered" evidence="1">
    <location>
        <begin position="1"/>
        <end position="33"/>
    </location>
</feature>
<sequence length="81" mass="8918">MVRPPAASRLLRQRVPPGVDGTGKEGEQPAEQHGALYVPVSMVRPPAASRLLGQRVPPGDRTRRHRDGWDLLIPVFEEDSS</sequence>
<evidence type="ECO:0000313" key="2">
    <source>
        <dbReference type="EMBL" id="KAJ1154268.1"/>
    </source>
</evidence>
<evidence type="ECO:0000256" key="1">
    <source>
        <dbReference type="SAM" id="MobiDB-lite"/>
    </source>
</evidence>
<accession>A0AAV7RQM3</accession>
<dbReference type="Proteomes" id="UP001066276">
    <property type="component" value="Chromosome 5"/>
</dbReference>
<dbReference type="AlphaFoldDB" id="A0AAV7RQM3"/>
<evidence type="ECO:0000313" key="3">
    <source>
        <dbReference type="Proteomes" id="UP001066276"/>
    </source>
</evidence>
<keyword evidence="3" id="KW-1185">Reference proteome</keyword>
<comment type="caution">
    <text evidence="2">The sequence shown here is derived from an EMBL/GenBank/DDBJ whole genome shotgun (WGS) entry which is preliminary data.</text>
</comment>
<reference evidence="2" key="1">
    <citation type="journal article" date="2022" name="bioRxiv">
        <title>Sequencing and chromosome-scale assembly of the giantPleurodeles waltlgenome.</title>
        <authorList>
            <person name="Brown T."/>
            <person name="Elewa A."/>
            <person name="Iarovenko S."/>
            <person name="Subramanian E."/>
            <person name="Araus A.J."/>
            <person name="Petzold A."/>
            <person name="Susuki M."/>
            <person name="Suzuki K.-i.T."/>
            <person name="Hayashi T."/>
            <person name="Toyoda A."/>
            <person name="Oliveira C."/>
            <person name="Osipova E."/>
            <person name="Leigh N.D."/>
            <person name="Simon A."/>
            <person name="Yun M.H."/>
        </authorList>
    </citation>
    <scope>NUCLEOTIDE SEQUENCE</scope>
    <source>
        <strain evidence="2">20211129_DDA</strain>
        <tissue evidence="2">Liver</tissue>
    </source>
</reference>
<name>A0AAV7RQM3_PLEWA</name>
<proteinExistence type="predicted"/>
<dbReference type="EMBL" id="JANPWB010000009">
    <property type="protein sequence ID" value="KAJ1154268.1"/>
    <property type="molecule type" value="Genomic_DNA"/>
</dbReference>